<protein>
    <submittedName>
        <fullName evidence="3">S9 family peptidase</fullName>
    </submittedName>
</protein>
<reference evidence="3 4" key="1">
    <citation type="journal article" date="2019" name="Int. J. Syst. Evol. Microbiol.">
        <title>The Global Catalogue of Microorganisms (GCM) 10K type strain sequencing project: providing services to taxonomists for standard genome sequencing and annotation.</title>
        <authorList>
            <consortium name="The Broad Institute Genomics Platform"/>
            <consortium name="The Broad Institute Genome Sequencing Center for Infectious Disease"/>
            <person name="Wu L."/>
            <person name="Ma J."/>
        </authorList>
    </citation>
    <scope>NUCLEOTIDE SEQUENCE [LARGE SCALE GENOMIC DNA]</scope>
    <source>
        <strain evidence="3 4">JCM 7356</strain>
    </source>
</reference>
<dbReference type="Pfam" id="PF00326">
    <property type="entry name" value="Peptidase_S9"/>
    <property type="match status" value="1"/>
</dbReference>
<dbReference type="SUPFAM" id="SSF69322">
    <property type="entry name" value="Tricorn protease domain 2"/>
    <property type="match status" value="1"/>
</dbReference>
<dbReference type="Gene3D" id="3.40.50.1820">
    <property type="entry name" value="alpha/beta hydrolase"/>
    <property type="match status" value="1"/>
</dbReference>
<evidence type="ECO:0000313" key="3">
    <source>
        <dbReference type="EMBL" id="GAA2255086.1"/>
    </source>
</evidence>
<sequence>MTGEESGPLPAGWVARKQVSHDELLASGSALWWIQSDPDLGGVRRLMRAGLGTEARAQTPPGVSVGGQLHAYGGGDFAVAADTQWVVGDDSKVYRIQAGSEPVLVVAADDGFQYGDLHHAANVLLAVRGTDAGDEIVEIAEDGCDVRVLVSSSGFLAAPRLRDRALAYLEWDADRMPWDSSRLRVIDSLPGRPGAGRVVAGADQEAVVQPLWGPDGLLYFMSDRTGWWNLYRWTGGSVEPVAPMEADCAPAPWEGGYQSYTFTSSGEVLLTVHDGIRTELVSVNRNGALIRRATNLTSMKPYVAALGEQAFIIGSTPTSRPSVRAVDLSEPRQPALPITGDSKGEGTAGPPASPPAVRTVRTDRSSVRYLLHVPDGGLPAPLIVRAHPGPTDDVPLRLDWSVQFFVSRGFAVAEVAYRGSTGQGRAFRQSLHGHWGEYDVEDCAAVAYHLLESGDTLPKAVFITGASAGGYTALHAACRTDPFTAATATSAIIDPARWEKAVPRFQRPHAAILAGPAGEIRAEAVRRPVLLIHGTADEIAAADDAQRLAEGLEALGRPYETLFLDSVGHYLSAPAALEQALLAELGFYERLMRREP</sequence>
<dbReference type="PANTHER" id="PTHR43056:SF5">
    <property type="entry name" value="PEPTIDASE S9 PROLYL OLIGOPEPTIDASE CATALYTIC DOMAIN-CONTAINING PROTEIN"/>
    <property type="match status" value="1"/>
</dbReference>
<feature type="region of interest" description="Disordered" evidence="1">
    <location>
        <begin position="318"/>
        <end position="358"/>
    </location>
</feature>
<organism evidence="3 4">
    <name type="scientific">Kitasatospora cystarginea</name>
    <dbReference type="NCBI Taxonomy" id="58350"/>
    <lineage>
        <taxon>Bacteria</taxon>
        <taxon>Bacillati</taxon>
        <taxon>Actinomycetota</taxon>
        <taxon>Actinomycetes</taxon>
        <taxon>Kitasatosporales</taxon>
        <taxon>Streptomycetaceae</taxon>
        <taxon>Kitasatospora</taxon>
    </lineage>
</organism>
<dbReference type="InterPro" id="IPR001375">
    <property type="entry name" value="Peptidase_S9_cat"/>
</dbReference>
<feature type="domain" description="Peptidase S9 prolyl oligopeptidase catalytic" evidence="2">
    <location>
        <begin position="398"/>
        <end position="592"/>
    </location>
</feature>
<dbReference type="PANTHER" id="PTHR43056">
    <property type="entry name" value="PEPTIDASE S9 PROLYL OLIGOPEPTIDASE"/>
    <property type="match status" value="1"/>
</dbReference>
<dbReference type="InterPro" id="IPR050585">
    <property type="entry name" value="Xaa-Pro_dipeptidyl-ppase/CocE"/>
</dbReference>
<evidence type="ECO:0000256" key="1">
    <source>
        <dbReference type="SAM" id="MobiDB-lite"/>
    </source>
</evidence>
<dbReference type="EMBL" id="BAAATR010000020">
    <property type="protein sequence ID" value="GAA2255086.1"/>
    <property type="molecule type" value="Genomic_DNA"/>
</dbReference>
<dbReference type="SUPFAM" id="SSF53474">
    <property type="entry name" value="alpha/beta-Hydrolases"/>
    <property type="match status" value="1"/>
</dbReference>
<dbReference type="Proteomes" id="UP001500305">
    <property type="component" value="Unassembled WGS sequence"/>
</dbReference>
<dbReference type="InterPro" id="IPR029058">
    <property type="entry name" value="AB_hydrolase_fold"/>
</dbReference>
<gene>
    <name evidence="3" type="ORF">GCM10010430_43590</name>
</gene>
<keyword evidence="4" id="KW-1185">Reference proteome</keyword>
<name>A0ABN3EDN1_9ACTN</name>
<proteinExistence type="predicted"/>
<comment type="caution">
    <text evidence="3">The sequence shown here is derived from an EMBL/GenBank/DDBJ whole genome shotgun (WGS) entry which is preliminary data.</text>
</comment>
<evidence type="ECO:0000259" key="2">
    <source>
        <dbReference type="Pfam" id="PF00326"/>
    </source>
</evidence>
<evidence type="ECO:0000313" key="4">
    <source>
        <dbReference type="Proteomes" id="UP001500305"/>
    </source>
</evidence>
<accession>A0ABN3EDN1</accession>